<evidence type="ECO:0000313" key="5">
    <source>
        <dbReference type="EMBL" id="BCS97314.1"/>
    </source>
</evidence>
<dbReference type="RefSeq" id="WP_236888745.1">
    <property type="nucleotide sequence ID" value="NZ_AP024488.1"/>
</dbReference>
<dbReference type="InterPro" id="IPR000794">
    <property type="entry name" value="Beta-ketoacyl_synthase"/>
</dbReference>
<dbReference type="CDD" id="cd00834">
    <property type="entry name" value="KAS_I_II"/>
    <property type="match status" value="1"/>
</dbReference>
<evidence type="ECO:0000256" key="3">
    <source>
        <dbReference type="RuleBase" id="RU003694"/>
    </source>
</evidence>
<dbReference type="InterPro" id="IPR014030">
    <property type="entry name" value="Ketoacyl_synth_N"/>
</dbReference>
<dbReference type="PROSITE" id="PS52004">
    <property type="entry name" value="KS3_2"/>
    <property type="match status" value="1"/>
</dbReference>
<proteinExistence type="inferred from homology"/>
<dbReference type="Pfam" id="PF00109">
    <property type="entry name" value="ketoacyl-synt"/>
    <property type="match status" value="1"/>
</dbReference>
<dbReference type="PANTHER" id="PTHR11712">
    <property type="entry name" value="POLYKETIDE SYNTHASE-RELATED"/>
    <property type="match status" value="1"/>
</dbReference>
<evidence type="ECO:0000256" key="2">
    <source>
        <dbReference type="ARBA" id="ARBA00022679"/>
    </source>
</evidence>
<organism evidence="5 6">
    <name type="scientific">Desulfoluna limicola</name>
    <dbReference type="NCBI Taxonomy" id="2810562"/>
    <lineage>
        <taxon>Bacteria</taxon>
        <taxon>Pseudomonadati</taxon>
        <taxon>Thermodesulfobacteriota</taxon>
        <taxon>Desulfobacteria</taxon>
        <taxon>Desulfobacterales</taxon>
        <taxon>Desulfolunaceae</taxon>
        <taxon>Desulfoluna</taxon>
    </lineage>
</organism>
<evidence type="ECO:0000256" key="1">
    <source>
        <dbReference type="ARBA" id="ARBA00008467"/>
    </source>
</evidence>
<dbReference type="InterPro" id="IPR014031">
    <property type="entry name" value="Ketoacyl_synth_C"/>
</dbReference>
<dbReference type="SMART" id="SM00825">
    <property type="entry name" value="PKS_KS"/>
    <property type="match status" value="1"/>
</dbReference>
<dbReference type="EMBL" id="AP024488">
    <property type="protein sequence ID" value="BCS97314.1"/>
    <property type="molecule type" value="Genomic_DNA"/>
</dbReference>
<keyword evidence="2 3" id="KW-0808">Transferase</keyword>
<evidence type="ECO:0000259" key="4">
    <source>
        <dbReference type="PROSITE" id="PS52004"/>
    </source>
</evidence>
<dbReference type="Gene3D" id="3.40.47.10">
    <property type="match status" value="1"/>
</dbReference>
<accession>A0ABN6F971</accession>
<dbReference type="InterPro" id="IPR020841">
    <property type="entry name" value="PKS_Beta-ketoAc_synthase_dom"/>
</dbReference>
<sequence length="406" mass="42854">MRRRVVVTSMGVISSLGATPDEIAERLVGGQPRFAFTGEEGLWAAPVRDFDLKAYTGRFKAGRYLNRGAQFSVASAVVAMEAAGLSEKERADTGLFCGSGPNFDVGEEFSKIENGEISEEGLAALWILKFLPNTAASAISRLTGIHGENHTCGSACAASLTAIGEGFRKVRDGYLDTALAGGGDSRINRGGLLAYGMAQALHRSDEDPSGAYAPFDESRKGFLPGEGGAFFLLEELEHAKRRGAVIHAEVLGFGSSLDGYNMTAPDPSGVWAEKAVRLALDEAFLLPSDVDAVSAHGTATQLNDQMETELFGRLFGSHRPAVLAPKAWVGHLASACGAVELAVVLAALKRGILPSNPNLREPIDPSLDHVVGSRSAEKVSTVLFENFGFGGQNSALVVRTWQGGDS</sequence>
<dbReference type="SUPFAM" id="SSF53901">
    <property type="entry name" value="Thiolase-like"/>
    <property type="match status" value="2"/>
</dbReference>
<protein>
    <submittedName>
        <fullName evidence="5">Beta-ketoacyl synthase</fullName>
    </submittedName>
</protein>
<dbReference type="Proteomes" id="UP001320148">
    <property type="component" value="Chromosome"/>
</dbReference>
<name>A0ABN6F971_9BACT</name>
<reference evidence="5 6" key="1">
    <citation type="submission" date="2021-02" db="EMBL/GenBank/DDBJ databases">
        <title>Complete genome of Desulfoluna sp. strain ASN36.</title>
        <authorList>
            <person name="Takahashi A."/>
            <person name="Kojima H."/>
            <person name="Fukui M."/>
        </authorList>
    </citation>
    <scope>NUCLEOTIDE SEQUENCE [LARGE SCALE GENOMIC DNA]</scope>
    <source>
        <strain evidence="5 6">ASN36</strain>
    </source>
</reference>
<dbReference type="InterPro" id="IPR016039">
    <property type="entry name" value="Thiolase-like"/>
</dbReference>
<comment type="similarity">
    <text evidence="1 3">Belongs to the thiolase-like superfamily. Beta-ketoacyl-ACP synthases family.</text>
</comment>
<dbReference type="Pfam" id="PF02801">
    <property type="entry name" value="Ketoacyl-synt_C"/>
    <property type="match status" value="1"/>
</dbReference>
<keyword evidence="6" id="KW-1185">Reference proteome</keyword>
<feature type="domain" description="Ketosynthase family 3 (KS3)" evidence="4">
    <location>
        <begin position="2"/>
        <end position="400"/>
    </location>
</feature>
<gene>
    <name evidence="5" type="ORF">DSLASN_29460</name>
</gene>
<dbReference type="PANTHER" id="PTHR11712:SF336">
    <property type="entry name" value="3-OXOACYL-[ACYL-CARRIER-PROTEIN] SYNTHASE, MITOCHONDRIAL"/>
    <property type="match status" value="1"/>
</dbReference>
<evidence type="ECO:0000313" key="6">
    <source>
        <dbReference type="Proteomes" id="UP001320148"/>
    </source>
</evidence>